<comment type="subcellular location">
    <subcellularLocation>
        <location evidence="1">Membrane</location>
        <topology evidence="1">Multi-pass membrane protein</topology>
    </subcellularLocation>
</comment>
<keyword evidence="3 5" id="KW-1133">Transmembrane helix</keyword>
<dbReference type="Pfam" id="PF19356">
    <property type="entry name" value="DUF5933"/>
    <property type="match status" value="1"/>
</dbReference>
<name>A0A1G6VSZ9_9NOCA</name>
<dbReference type="InterPro" id="IPR026841">
    <property type="entry name" value="Aur1/Ipt1"/>
</dbReference>
<dbReference type="PANTHER" id="PTHR31310:SF7">
    <property type="entry name" value="PA-PHOSPHATASE RELATED-FAMILY PROTEIN DDB_G0268928"/>
    <property type="match status" value="1"/>
</dbReference>
<sequence>MSIPGRSWTRARLLVTIGAAALALVLVALQVLAARHGFEGPLASLARDFVGTPKSMSVPWAGFALALVGLTGRQRLLAVGAAAGLDAVFAAGRLLTGGPAAVGNGPTWVLVGIAVVAAVRWTGSQRADALRGAALGALLILATKFGDVWLEITVLTRPRVLDQYLELADRAFGSPSWVMGRVVEASGDLGYGVLHWVYIELPVAAIVVALYQLRNGWPAHYLVRTFLVIGLIGPLFYLVFPVVGPDFAFGTAGAGAQLGDYWPHTLPTFTDPATFEFDAPAPRNCMPSLHTAWALAIFVHSRGGPRWLRWGGTFWLVCTLAATLGFGYHYAVDLLAGVVLCLTIEAALRDPERGWGRFRVRLVVGGAAVFVALLASYRYLAVPIAQFPELSVPLLLGATGAVVLAFYATFFAASGTALARWGGRVDAARVAGGHESLTPEPDPETVGVRQ</sequence>
<evidence type="ECO:0000313" key="8">
    <source>
        <dbReference type="EMBL" id="SDD56810.1"/>
    </source>
</evidence>
<feature type="transmembrane region" description="Helical" evidence="5">
    <location>
        <begin position="76"/>
        <end position="95"/>
    </location>
</feature>
<feature type="transmembrane region" description="Helical" evidence="5">
    <location>
        <begin position="49"/>
        <end position="69"/>
    </location>
</feature>
<evidence type="ECO:0000259" key="7">
    <source>
        <dbReference type="Pfam" id="PF19356"/>
    </source>
</evidence>
<protein>
    <submittedName>
        <fullName evidence="8">PAP2 superfamily protein</fullName>
    </submittedName>
</protein>
<feature type="transmembrane region" description="Helical" evidence="5">
    <location>
        <begin position="221"/>
        <end position="240"/>
    </location>
</feature>
<feature type="transmembrane region" description="Helical" evidence="5">
    <location>
        <begin position="101"/>
        <end position="121"/>
    </location>
</feature>
<dbReference type="PANTHER" id="PTHR31310">
    <property type="match status" value="1"/>
</dbReference>
<evidence type="ECO:0000256" key="3">
    <source>
        <dbReference type="ARBA" id="ARBA00022989"/>
    </source>
</evidence>
<feature type="transmembrane region" description="Helical" evidence="5">
    <location>
        <begin position="330"/>
        <end position="348"/>
    </location>
</feature>
<feature type="domain" description="Inositolphosphotransferase Aur1/Ipt1" evidence="6">
    <location>
        <begin position="193"/>
        <end position="343"/>
    </location>
</feature>
<feature type="domain" description="DUF5933" evidence="7">
    <location>
        <begin position="14"/>
        <end position="151"/>
    </location>
</feature>
<dbReference type="CDD" id="cd03386">
    <property type="entry name" value="PAP2_Aur1_like"/>
    <property type="match status" value="1"/>
</dbReference>
<evidence type="ECO:0000256" key="1">
    <source>
        <dbReference type="ARBA" id="ARBA00004141"/>
    </source>
</evidence>
<dbReference type="Pfam" id="PF14378">
    <property type="entry name" value="PAP2_3"/>
    <property type="match status" value="1"/>
</dbReference>
<dbReference type="AlphaFoldDB" id="A0A1G6VSZ9"/>
<evidence type="ECO:0000256" key="5">
    <source>
        <dbReference type="SAM" id="Phobius"/>
    </source>
</evidence>
<evidence type="ECO:0000259" key="6">
    <source>
        <dbReference type="Pfam" id="PF14378"/>
    </source>
</evidence>
<evidence type="ECO:0000256" key="2">
    <source>
        <dbReference type="ARBA" id="ARBA00022692"/>
    </source>
</evidence>
<feature type="transmembrane region" description="Helical" evidence="5">
    <location>
        <begin position="189"/>
        <end position="209"/>
    </location>
</feature>
<dbReference type="EMBL" id="FNAB01000005">
    <property type="protein sequence ID" value="SDD56810.1"/>
    <property type="molecule type" value="Genomic_DNA"/>
</dbReference>
<feature type="transmembrane region" description="Helical" evidence="5">
    <location>
        <begin position="392"/>
        <end position="419"/>
    </location>
</feature>
<keyword evidence="9" id="KW-1185">Reference proteome</keyword>
<proteinExistence type="predicted"/>
<dbReference type="GO" id="GO:0016020">
    <property type="term" value="C:membrane"/>
    <property type="evidence" value="ECO:0007669"/>
    <property type="project" value="UniProtKB-SubCell"/>
</dbReference>
<feature type="transmembrane region" description="Helical" evidence="5">
    <location>
        <begin position="360"/>
        <end position="380"/>
    </location>
</feature>
<dbReference type="Proteomes" id="UP000199417">
    <property type="component" value="Unassembled WGS sequence"/>
</dbReference>
<evidence type="ECO:0000313" key="9">
    <source>
        <dbReference type="Proteomes" id="UP000199417"/>
    </source>
</evidence>
<gene>
    <name evidence="8" type="ORF">SAMN05444580_105127</name>
</gene>
<dbReference type="STRING" id="168276.SAMN05444580_105127"/>
<dbReference type="InterPro" id="IPR052185">
    <property type="entry name" value="IPC_Synthase-Related"/>
</dbReference>
<evidence type="ECO:0000256" key="4">
    <source>
        <dbReference type="ARBA" id="ARBA00023136"/>
    </source>
</evidence>
<organism evidence="8 9">
    <name type="scientific">Rhodococcus tukisamuensis</name>
    <dbReference type="NCBI Taxonomy" id="168276"/>
    <lineage>
        <taxon>Bacteria</taxon>
        <taxon>Bacillati</taxon>
        <taxon>Actinomycetota</taxon>
        <taxon>Actinomycetes</taxon>
        <taxon>Mycobacteriales</taxon>
        <taxon>Nocardiaceae</taxon>
        <taxon>Rhodococcus</taxon>
    </lineage>
</organism>
<keyword evidence="4 5" id="KW-0472">Membrane</keyword>
<feature type="transmembrane region" description="Helical" evidence="5">
    <location>
        <begin position="133"/>
        <end position="152"/>
    </location>
</feature>
<dbReference type="InterPro" id="IPR045977">
    <property type="entry name" value="DUF5933"/>
</dbReference>
<reference evidence="8 9" key="1">
    <citation type="submission" date="2016-10" db="EMBL/GenBank/DDBJ databases">
        <authorList>
            <person name="de Groot N.N."/>
        </authorList>
    </citation>
    <scope>NUCLEOTIDE SEQUENCE [LARGE SCALE GENOMIC DNA]</scope>
    <source>
        <strain evidence="8 9">JCM 11308</strain>
    </source>
</reference>
<keyword evidence="2 5" id="KW-0812">Transmembrane</keyword>
<accession>A0A1G6VSZ9</accession>